<dbReference type="GO" id="GO:0000287">
    <property type="term" value="F:magnesium ion binding"/>
    <property type="evidence" value="ECO:0007669"/>
    <property type="project" value="UniProtKB-UniRule"/>
</dbReference>
<reference evidence="8 9" key="1">
    <citation type="submission" date="2018-11" db="EMBL/GenBank/DDBJ databases">
        <title>Sequencing the genomes of 1000 actinobacteria strains.</title>
        <authorList>
            <person name="Klenk H.-P."/>
        </authorList>
    </citation>
    <scope>NUCLEOTIDE SEQUENCE [LARGE SCALE GENOMIC DNA]</scope>
    <source>
        <strain evidence="8 9">DSM 15700</strain>
    </source>
</reference>
<dbReference type="Pfam" id="PF01850">
    <property type="entry name" value="PIN"/>
    <property type="match status" value="1"/>
</dbReference>
<evidence type="ECO:0000256" key="2">
    <source>
        <dbReference type="ARBA" id="ARBA00022722"/>
    </source>
</evidence>
<evidence type="ECO:0000313" key="9">
    <source>
        <dbReference type="Proteomes" id="UP000280501"/>
    </source>
</evidence>
<dbReference type="GO" id="GO:0045926">
    <property type="term" value="P:negative regulation of growth"/>
    <property type="evidence" value="ECO:0007669"/>
    <property type="project" value="UniProtKB-ARBA"/>
</dbReference>
<sequence length="143" mass="15887">MTDSTYLPDVNVLFAAHVTGHPHHDVALSWLRLTSRYATCGTTEHGMIRLLSNPAANPDVTTAQAMTALTALRSRRQHTFWRDDTSLAEPLVDTTRMVGHKQVTDFHLLNLAAHYNGVLVTLDGKLERALSPADRKHILTLQP</sequence>
<name>A0A3N4ZJN4_9MICO</name>
<keyword evidence="4 6" id="KW-0378">Hydrolase</keyword>
<dbReference type="InterPro" id="IPR006226">
    <property type="entry name" value="Mtu_PIN"/>
</dbReference>
<evidence type="ECO:0000256" key="1">
    <source>
        <dbReference type="ARBA" id="ARBA00022649"/>
    </source>
</evidence>
<dbReference type="Proteomes" id="UP000280501">
    <property type="component" value="Unassembled WGS sequence"/>
</dbReference>
<keyword evidence="2 6" id="KW-0540">Nuclease</keyword>
<evidence type="ECO:0000313" key="8">
    <source>
        <dbReference type="EMBL" id="RPF21125.1"/>
    </source>
</evidence>
<keyword evidence="3 6" id="KW-0479">Metal-binding</keyword>
<evidence type="ECO:0000256" key="3">
    <source>
        <dbReference type="ARBA" id="ARBA00022723"/>
    </source>
</evidence>
<keyword evidence="6" id="KW-0800">Toxin</keyword>
<evidence type="ECO:0000256" key="6">
    <source>
        <dbReference type="HAMAP-Rule" id="MF_00265"/>
    </source>
</evidence>
<dbReference type="EC" id="3.1.-.-" evidence="6"/>
<dbReference type="HAMAP" id="MF_00265">
    <property type="entry name" value="VapC_Nob1"/>
    <property type="match status" value="1"/>
</dbReference>
<evidence type="ECO:0000259" key="7">
    <source>
        <dbReference type="Pfam" id="PF01850"/>
    </source>
</evidence>
<comment type="similarity">
    <text evidence="6">Belongs to the PINc/VapC protein family.</text>
</comment>
<evidence type="ECO:0000256" key="5">
    <source>
        <dbReference type="ARBA" id="ARBA00022842"/>
    </source>
</evidence>
<comment type="caution">
    <text evidence="8">The sequence shown here is derived from an EMBL/GenBank/DDBJ whole genome shotgun (WGS) entry which is preliminary data.</text>
</comment>
<evidence type="ECO:0000256" key="4">
    <source>
        <dbReference type="ARBA" id="ARBA00022801"/>
    </source>
</evidence>
<dbReference type="RefSeq" id="WP_123814200.1">
    <property type="nucleotide sequence ID" value="NZ_RKQZ01000001.1"/>
</dbReference>
<proteinExistence type="inferred from homology"/>
<comment type="cofactor">
    <cofactor evidence="6">
        <name>Mg(2+)</name>
        <dbReference type="ChEBI" id="CHEBI:18420"/>
    </cofactor>
</comment>
<dbReference type="InterPro" id="IPR029060">
    <property type="entry name" value="PIN-like_dom_sf"/>
</dbReference>
<dbReference type="InterPro" id="IPR002716">
    <property type="entry name" value="PIN_dom"/>
</dbReference>
<dbReference type="AlphaFoldDB" id="A0A3N4ZJN4"/>
<feature type="domain" description="PIN" evidence="7">
    <location>
        <begin position="6"/>
        <end position="128"/>
    </location>
</feature>
<protein>
    <recommendedName>
        <fullName evidence="6">Ribonuclease VapC</fullName>
        <shortName evidence="6">RNase VapC</shortName>
        <ecNumber evidence="6">3.1.-.-</ecNumber>
    </recommendedName>
    <alternativeName>
        <fullName evidence="6">Toxin VapC</fullName>
    </alternativeName>
</protein>
<gene>
    <name evidence="6" type="primary">vapC</name>
    <name evidence="8" type="ORF">EDD34_1744</name>
</gene>
<keyword evidence="1 6" id="KW-1277">Toxin-antitoxin system</keyword>
<dbReference type="GO" id="GO:0016788">
    <property type="term" value="F:hydrolase activity, acting on ester bonds"/>
    <property type="evidence" value="ECO:0007669"/>
    <property type="project" value="InterPro"/>
</dbReference>
<accession>A0A3N4ZJN4</accession>
<dbReference type="SUPFAM" id="SSF88723">
    <property type="entry name" value="PIN domain-like"/>
    <property type="match status" value="1"/>
</dbReference>
<organism evidence="8 9">
    <name type="scientific">Myceligenerans xiligouense</name>
    <dbReference type="NCBI Taxonomy" id="253184"/>
    <lineage>
        <taxon>Bacteria</taxon>
        <taxon>Bacillati</taxon>
        <taxon>Actinomycetota</taxon>
        <taxon>Actinomycetes</taxon>
        <taxon>Micrococcales</taxon>
        <taxon>Promicromonosporaceae</taxon>
        <taxon>Myceligenerans</taxon>
    </lineage>
</organism>
<dbReference type="GO" id="GO:0004540">
    <property type="term" value="F:RNA nuclease activity"/>
    <property type="evidence" value="ECO:0007669"/>
    <property type="project" value="InterPro"/>
</dbReference>
<feature type="binding site" evidence="6">
    <location>
        <position position="9"/>
    </location>
    <ligand>
        <name>Mg(2+)</name>
        <dbReference type="ChEBI" id="CHEBI:18420"/>
    </ligand>
</feature>
<dbReference type="GO" id="GO:0090729">
    <property type="term" value="F:toxin activity"/>
    <property type="evidence" value="ECO:0007669"/>
    <property type="project" value="UniProtKB-KW"/>
</dbReference>
<comment type="function">
    <text evidence="6">Toxic component of a toxin-antitoxin (TA) system. An RNase.</text>
</comment>
<dbReference type="NCBIfam" id="TIGR00028">
    <property type="entry name" value="Mtu_PIN_fam"/>
    <property type="match status" value="1"/>
</dbReference>
<dbReference type="InterPro" id="IPR022907">
    <property type="entry name" value="VapC_family"/>
</dbReference>
<keyword evidence="9" id="KW-1185">Reference proteome</keyword>
<keyword evidence="5 6" id="KW-0460">Magnesium</keyword>
<dbReference type="EMBL" id="RKQZ01000001">
    <property type="protein sequence ID" value="RPF21125.1"/>
    <property type="molecule type" value="Genomic_DNA"/>
</dbReference>
<dbReference type="OrthoDB" id="196567at2"/>
<feature type="binding site" evidence="6">
    <location>
        <position position="105"/>
    </location>
    <ligand>
        <name>Mg(2+)</name>
        <dbReference type="ChEBI" id="CHEBI:18420"/>
    </ligand>
</feature>